<feature type="compositionally biased region" description="Gly residues" evidence="1">
    <location>
        <begin position="80"/>
        <end position="104"/>
    </location>
</feature>
<feature type="region of interest" description="Disordered" evidence="1">
    <location>
        <begin position="76"/>
        <end position="174"/>
    </location>
</feature>
<evidence type="ECO:0000256" key="1">
    <source>
        <dbReference type="SAM" id="MobiDB-lite"/>
    </source>
</evidence>
<evidence type="ECO:0000313" key="2">
    <source>
        <dbReference type="EMBL" id="KAK4223296.1"/>
    </source>
</evidence>
<dbReference type="Proteomes" id="UP001301958">
    <property type="component" value="Unassembled WGS sequence"/>
</dbReference>
<accession>A0AAN7BH37</accession>
<reference evidence="2" key="1">
    <citation type="journal article" date="2023" name="Mol. Phylogenet. Evol.">
        <title>Genome-scale phylogeny and comparative genomics of the fungal order Sordariales.</title>
        <authorList>
            <person name="Hensen N."/>
            <person name="Bonometti L."/>
            <person name="Westerberg I."/>
            <person name="Brannstrom I.O."/>
            <person name="Guillou S."/>
            <person name="Cros-Aarteil S."/>
            <person name="Calhoun S."/>
            <person name="Haridas S."/>
            <person name="Kuo A."/>
            <person name="Mondo S."/>
            <person name="Pangilinan J."/>
            <person name="Riley R."/>
            <person name="LaButti K."/>
            <person name="Andreopoulos B."/>
            <person name="Lipzen A."/>
            <person name="Chen C."/>
            <person name="Yan M."/>
            <person name="Daum C."/>
            <person name="Ng V."/>
            <person name="Clum A."/>
            <person name="Steindorff A."/>
            <person name="Ohm R.A."/>
            <person name="Martin F."/>
            <person name="Silar P."/>
            <person name="Natvig D.O."/>
            <person name="Lalanne C."/>
            <person name="Gautier V."/>
            <person name="Ament-Velasquez S.L."/>
            <person name="Kruys A."/>
            <person name="Hutchinson M.I."/>
            <person name="Powell A.J."/>
            <person name="Barry K."/>
            <person name="Miller A.N."/>
            <person name="Grigoriev I.V."/>
            <person name="Debuchy R."/>
            <person name="Gladieux P."/>
            <person name="Hiltunen Thoren M."/>
            <person name="Johannesson H."/>
        </authorList>
    </citation>
    <scope>NUCLEOTIDE SEQUENCE</scope>
    <source>
        <strain evidence="2">CBS 990.96</strain>
    </source>
</reference>
<sequence>MIDAPKPTVIPAQLATKMPPKLSVLGILLLSLICINPTCVLSTSIPAIQDKRITENNPYPLLPRDIFQLKERSPIARGGLSRGGGGGGRTGQTGLGQTGYGQTGYGQTDYGQTDSGQTGYGQTGSGQTGSGQRGDSDCTGGSGNGCTSRDKTEDSERPGSNEEPEKPLSTLKPTVTAGGVLIVASGAGRTSTSTVARTTSTAEAGRVGAGRQANLGMVVVVGFVGVYL</sequence>
<dbReference type="AlphaFoldDB" id="A0AAN7BH37"/>
<gene>
    <name evidence="2" type="ORF">QBC38DRAFT_53973</name>
</gene>
<feature type="compositionally biased region" description="Basic and acidic residues" evidence="1">
    <location>
        <begin position="148"/>
        <end position="166"/>
    </location>
</feature>
<organism evidence="2 3">
    <name type="scientific">Podospora fimiseda</name>
    <dbReference type="NCBI Taxonomy" id="252190"/>
    <lineage>
        <taxon>Eukaryota</taxon>
        <taxon>Fungi</taxon>
        <taxon>Dikarya</taxon>
        <taxon>Ascomycota</taxon>
        <taxon>Pezizomycotina</taxon>
        <taxon>Sordariomycetes</taxon>
        <taxon>Sordariomycetidae</taxon>
        <taxon>Sordariales</taxon>
        <taxon>Podosporaceae</taxon>
        <taxon>Podospora</taxon>
    </lineage>
</organism>
<keyword evidence="3" id="KW-1185">Reference proteome</keyword>
<protein>
    <submittedName>
        <fullName evidence="2">Uncharacterized protein</fullName>
    </submittedName>
</protein>
<dbReference type="EMBL" id="MU865432">
    <property type="protein sequence ID" value="KAK4223296.1"/>
    <property type="molecule type" value="Genomic_DNA"/>
</dbReference>
<reference evidence="2" key="2">
    <citation type="submission" date="2023-05" db="EMBL/GenBank/DDBJ databases">
        <authorList>
            <consortium name="Lawrence Berkeley National Laboratory"/>
            <person name="Steindorff A."/>
            <person name="Hensen N."/>
            <person name="Bonometti L."/>
            <person name="Westerberg I."/>
            <person name="Brannstrom I.O."/>
            <person name="Guillou S."/>
            <person name="Cros-Aarteil S."/>
            <person name="Calhoun S."/>
            <person name="Haridas S."/>
            <person name="Kuo A."/>
            <person name="Mondo S."/>
            <person name="Pangilinan J."/>
            <person name="Riley R."/>
            <person name="Labutti K."/>
            <person name="Andreopoulos B."/>
            <person name="Lipzen A."/>
            <person name="Chen C."/>
            <person name="Yanf M."/>
            <person name="Daum C."/>
            <person name="Ng V."/>
            <person name="Clum A."/>
            <person name="Ohm R."/>
            <person name="Martin F."/>
            <person name="Silar P."/>
            <person name="Natvig D."/>
            <person name="Lalanne C."/>
            <person name="Gautier V."/>
            <person name="Ament-Velasquez S.L."/>
            <person name="Kruys A."/>
            <person name="Hutchinson M.I."/>
            <person name="Powell A.J."/>
            <person name="Barry K."/>
            <person name="Miller A.N."/>
            <person name="Grigoriev I.V."/>
            <person name="Debuchy R."/>
            <person name="Gladieux P."/>
            <person name="Thoren M.H."/>
            <person name="Johannesson H."/>
        </authorList>
    </citation>
    <scope>NUCLEOTIDE SEQUENCE</scope>
    <source>
        <strain evidence="2">CBS 990.96</strain>
    </source>
</reference>
<feature type="compositionally biased region" description="Low complexity" evidence="1">
    <location>
        <begin position="105"/>
        <end position="117"/>
    </location>
</feature>
<evidence type="ECO:0000313" key="3">
    <source>
        <dbReference type="Proteomes" id="UP001301958"/>
    </source>
</evidence>
<comment type="caution">
    <text evidence="2">The sequence shown here is derived from an EMBL/GenBank/DDBJ whole genome shotgun (WGS) entry which is preliminary data.</text>
</comment>
<feature type="compositionally biased region" description="Gly residues" evidence="1">
    <location>
        <begin position="118"/>
        <end position="132"/>
    </location>
</feature>
<name>A0AAN7BH37_9PEZI</name>
<proteinExistence type="predicted"/>